<dbReference type="GO" id="GO:0003841">
    <property type="term" value="F:1-acylglycerol-3-phosphate O-acyltransferase activity"/>
    <property type="evidence" value="ECO:0007669"/>
    <property type="project" value="TreeGrafter"/>
</dbReference>
<organism evidence="5 6">
    <name type="scientific">Faucicola atlantae</name>
    <dbReference type="NCBI Taxonomy" id="34059"/>
    <lineage>
        <taxon>Bacteria</taxon>
        <taxon>Pseudomonadati</taxon>
        <taxon>Pseudomonadota</taxon>
        <taxon>Gammaproteobacteria</taxon>
        <taxon>Moraxellales</taxon>
        <taxon>Moraxellaceae</taxon>
        <taxon>Faucicola</taxon>
    </lineage>
</organism>
<dbReference type="GO" id="GO:0006654">
    <property type="term" value="P:phosphatidic acid biosynthetic process"/>
    <property type="evidence" value="ECO:0007669"/>
    <property type="project" value="TreeGrafter"/>
</dbReference>
<evidence type="ECO:0000259" key="4">
    <source>
        <dbReference type="SMART" id="SM00563"/>
    </source>
</evidence>
<evidence type="ECO:0000256" key="2">
    <source>
        <dbReference type="ARBA" id="ARBA00022679"/>
    </source>
</evidence>
<dbReference type="OrthoDB" id="9796839at2"/>
<dbReference type="AlphaFoldDB" id="A0A1B8QED1"/>
<protein>
    <submittedName>
        <fullName evidence="5">Glycerol acyltransferase</fullName>
    </submittedName>
</protein>
<evidence type="ECO:0000256" key="1">
    <source>
        <dbReference type="ARBA" id="ARBA00005189"/>
    </source>
</evidence>
<dbReference type="SMART" id="SM00563">
    <property type="entry name" value="PlsC"/>
    <property type="match status" value="1"/>
</dbReference>
<reference evidence="5 6" key="1">
    <citation type="submission" date="2016-06" db="EMBL/GenBank/DDBJ databases">
        <title>Draft genome of Moraxella atlantae CCUG 66109.</title>
        <authorList>
            <person name="Salva-Serra F."/>
            <person name="Engstrom-Jakobsson H."/>
            <person name="Thorell K."/>
            <person name="Gonzales-Siles L."/>
            <person name="Karlsson R."/>
            <person name="Boulund F."/>
            <person name="Engstrand L."/>
            <person name="Kristiansson E."/>
            <person name="Moore E."/>
        </authorList>
    </citation>
    <scope>NUCLEOTIDE SEQUENCE [LARGE SCALE GENOMIC DNA]</scope>
    <source>
        <strain evidence="5 6">CCUG 66109</strain>
    </source>
</reference>
<evidence type="ECO:0000313" key="5">
    <source>
        <dbReference type="EMBL" id="OBX80034.1"/>
    </source>
</evidence>
<evidence type="ECO:0000313" key="6">
    <source>
        <dbReference type="Proteomes" id="UP000092508"/>
    </source>
</evidence>
<keyword evidence="3 5" id="KW-0012">Acyltransferase</keyword>
<dbReference type="PANTHER" id="PTHR10434:SF9">
    <property type="entry name" value="PHOSPHOLIPID_GLYCEROL ACYLTRANSFERASE DOMAIN-CONTAINING PROTEIN"/>
    <property type="match status" value="1"/>
</dbReference>
<dbReference type="EMBL" id="LZMZ01000009">
    <property type="protein sequence ID" value="OBX80034.1"/>
    <property type="molecule type" value="Genomic_DNA"/>
</dbReference>
<keyword evidence="2 5" id="KW-0808">Transferase</keyword>
<dbReference type="Pfam" id="PF01553">
    <property type="entry name" value="Acyltransferase"/>
    <property type="match status" value="1"/>
</dbReference>
<proteinExistence type="predicted"/>
<feature type="domain" description="Phospholipid/glycerol acyltransferase" evidence="4">
    <location>
        <begin position="53"/>
        <end position="166"/>
    </location>
</feature>
<evidence type="ECO:0000256" key="3">
    <source>
        <dbReference type="ARBA" id="ARBA00023315"/>
    </source>
</evidence>
<dbReference type="PANTHER" id="PTHR10434">
    <property type="entry name" value="1-ACYL-SN-GLYCEROL-3-PHOSPHATE ACYLTRANSFERASE"/>
    <property type="match status" value="1"/>
</dbReference>
<accession>A0A1B8QED1</accession>
<dbReference type="InterPro" id="IPR002123">
    <property type="entry name" value="Plipid/glycerol_acylTrfase"/>
</dbReference>
<comment type="pathway">
    <text evidence="1">Lipid metabolism.</text>
</comment>
<dbReference type="Proteomes" id="UP000092508">
    <property type="component" value="Unassembled WGS sequence"/>
</dbReference>
<comment type="caution">
    <text evidence="5">The sequence shown here is derived from an EMBL/GenBank/DDBJ whole genome shotgun (WGS) entry which is preliminary data.</text>
</comment>
<name>A0A1B8QED1_9GAMM</name>
<dbReference type="SUPFAM" id="SSF69593">
    <property type="entry name" value="Glycerol-3-phosphate (1)-acyltransferase"/>
    <property type="match status" value="1"/>
</dbReference>
<sequence length="213" mass="24055">MPNYNHLTPIDLYHYGDNVPRRNNPVSSRAAKKFLDTAGWQIVGEIPNIKKCVLLAVPHTSNIDGIYAIATLLALDIDISVMGKKQLFAMPVLGKFLRWSGVVAIDREKKGSTLQATIDQFNQREQFWLALAPEGTRSYVKRLRTGFYHIAMGAGAPMLPIAMDYPTKQVRFMPLFYPTGDIDADMPKILDYYEGVKPRDFAKMAQPLQDLHK</sequence>
<dbReference type="CDD" id="cd07988">
    <property type="entry name" value="LPLAT_ABO13168-like"/>
    <property type="match status" value="1"/>
</dbReference>
<dbReference type="STRING" id="34059.A9308_04880"/>
<gene>
    <name evidence="5" type="ORF">A9308_04880</name>
</gene>